<keyword evidence="4 9" id="KW-0521">NADP</keyword>
<comment type="similarity">
    <text evidence="1 9">Belongs to the DapB family.</text>
</comment>
<dbReference type="Pfam" id="PF01113">
    <property type="entry name" value="DapB_N"/>
    <property type="match status" value="1"/>
</dbReference>
<evidence type="ECO:0000259" key="12">
    <source>
        <dbReference type="Pfam" id="PF05173"/>
    </source>
</evidence>
<feature type="binding site" evidence="9">
    <location>
        <position position="34"/>
    </location>
    <ligand>
        <name>NAD(+)</name>
        <dbReference type="ChEBI" id="CHEBI:57540"/>
    </ligand>
</feature>
<evidence type="ECO:0000256" key="10">
    <source>
        <dbReference type="NCBIfam" id="TIGR00036"/>
    </source>
</evidence>
<comment type="subcellular location">
    <subcellularLocation>
        <location evidence="9">Cytoplasm</location>
    </subcellularLocation>
</comment>
<organism evidence="13 14">
    <name type="scientific">Herbinix luporum</name>
    <dbReference type="NCBI Taxonomy" id="1679721"/>
    <lineage>
        <taxon>Bacteria</taxon>
        <taxon>Bacillati</taxon>
        <taxon>Bacillota</taxon>
        <taxon>Clostridia</taxon>
        <taxon>Lachnospirales</taxon>
        <taxon>Lachnospiraceae</taxon>
        <taxon>Herbinix</taxon>
    </lineage>
</organism>
<dbReference type="GO" id="GO:0051287">
    <property type="term" value="F:NAD binding"/>
    <property type="evidence" value="ECO:0007669"/>
    <property type="project" value="UniProtKB-UniRule"/>
</dbReference>
<dbReference type="GO" id="GO:0050661">
    <property type="term" value="F:NADP binding"/>
    <property type="evidence" value="ECO:0007669"/>
    <property type="project" value="UniProtKB-UniRule"/>
</dbReference>
<evidence type="ECO:0000313" key="13">
    <source>
        <dbReference type="EMBL" id="CUH93545.1"/>
    </source>
</evidence>
<dbReference type="GO" id="GO:0009089">
    <property type="term" value="P:lysine biosynthetic process via diaminopimelate"/>
    <property type="evidence" value="ECO:0007669"/>
    <property type="project" value="UniProtKB-UniRule"/>
</dbReference>
<dbReference type="GO" id="GO:0008839">
    <property type="term" value="F:4-hydroxy-tetrahydrodipicolinate reductase"/>
    <property type="evidence" value="ECO:0007669"/>
    <property type="project" value="UniProtKB-UniRule"/>
</dbReference>
<keyword evidence="5 9" id="KW-0220">Diaminopimelate biosynthesis</keyword>
<evidence type="ECO:0000256" key="7">
    <source>
        <dbReference type="ARBA" id="ARBA00023027"/>
    </source>
</evidence>
<dbReference type="HAMAP" id="MF_00102">
    <property type="entry name" value="DapB"/>
    <property type="match status" value="1"/>
</dbReference>
<dbReference type="OrthoDB" id="9790352at2"/>
<comment type="pathway">
    <text evidence="9">Amino-acid biosynthesis; L-lysine biosynthesis via DAP pathway; (S)-tetrahydrodipicolinate from L-aspartate: step 4/4.</text>
</comment>
<evidence type="ECO:0000256" key="1">
    <source>
        <dbReference type="ARBA" id="ARBA00006642"/>
    </source>
</evidence>
<dbReference type="InterPro" id="IPR022664">
    <property type="entry name" value="DapB_N_CS"/>
</dbReference>
<dbReference type="CDD" id="cd02274">
    <property type="entry name" value="DHDPR_N"/>
    <property type="match status" value="1"/>
</dbReference>
<dbReference type="SUPFAM" id="SSF55347">
    <property type="entry name" value="Glyceraldehyde-3-phosphate dehydrogenase-like, C-terminal domain"/>
    <property type="match status" value="1"/>
</dbReference>
<keyword evidence="3 9" id="KW-0028">Amino-acid biosynthesis</keyword>
<reference evidence="14" key="1">
    <citation type="submission" date="2015-09" db="EMBL/GenBank/DDBJ databases">
        <authorList>
            <person name="Wibberg D."/>
        </authorList>
    </citation>
    <scope>NUCLEOTIDE SEQUENCE [LARGE SCALE GENOMIC DNA]</scope>
    <source>
        <strain evidence="14">SD1D</strain>
    </source>
</reference>
<comment type="subunit">
    <text evidence="9">Homotetramer.</text>
</comment>
<dbReference type="RefSeq" id="WP_058258781.1">
    <property type="nucleotide sequence ID" value="NZ_DUPS01000010.1"/>
</dbReference>
<comment type="caution">
    <text evidence="9">Lacks conserved residue(s) required for the propagation of feature annotation.</text>
</comment>
<dbReference type="GO" id="GO:0005829">
    <property type="term" value="C:cytosol"/>
    <property type="evidence" value="ECO:0007669"/>
    <property type="project" value="TreeGrafter"/>
</dbReference>
<evidence type="ECO:0000256" key="4">
    <source>
        <dbReference type="ARBA" id="ARBA00022857"/>
    </source>
</evidence>
<feature type="binding site" evidence="9">
    <location>
        <begin position="153"/>
        <end position="154"/>
    </location>
    <ligand>
        <name>(S)-2,3,4,5-tetrahydrodipicolinate</name>
        <dbReference type="ChEBI" id="CHEBI:16845"/>
    </ligand>
</feature>
<dbReference type="Gene3D" id="3.40.50.720">
    <property type="entry name" value="NAD(P)-binding Rossmann-like Domain"/>
    <property type="match status" value="1"/>
</dbReference>
<dbReference type="NCBIfam" id="TIGR00036">
    <property type="entry name" value="dapB"/>
    <property type="match status" value="1"/>
</dbReference>
<evidence type="ECO:0000256" key="8">
    <source>
        <dbReference type="ARBA" id="ARBA00023154"/>
    </source>
</evidence>
<dbReference type="PROSITE" id="PS01298">
    <property type="entry name" value="DAPB"/>
    <property type="match status" value="1"/>
</dbReference>
<comment type="catalytic activity">
    <reaction evidence="9">
        <text>(S)-2,3,4,5-tetrahydrodipicolinate + NADP(+) + H2O = (2S,4S)-4-hydroxy-2,3,4,5-tetrahydrodipicolinate + NADPH + H(+)</text>
        <dbReference type="Rhea" id="RHEA:35331"/>
        <dbReference type="ChEBI" id="CHEBI:15377"/>
        <dbReference type="ChEBI" id="CHEBI:15378"/>
        <dbReference type="ChEBI" id="CHEBI:16845"/>
        <dbReference type="ChEBI" id="CHEBI:57783"/>
        <dbReference type="ChEBI" id="CHEBI:58349"/>
        <dbReference type="ChEBI" id="CHEBI:67139"/>
        <dbReference type="EC" id="1.17.1.8"/>
    </reaction>
</comment>
<comment type="function">
    <text evidence="9">Catalyzes the conversion of 4-hydroxy-tetrahydrodipicolinate (HTPA) to tetrahydrodipicolinate.</text>
</comment>
<evidence type="ECO:0000256" key="9">
    <source>
        <dbReference type="HAMAP-Rule" id="MF_00102"/>
    </source>
</evidence>
<dbReference type="InterPro" id="IPR036291">
    <property type="entry name" value="NAD(P)-bd_dom_sf"/>
</dbReference>
<evidence type="ECO:0000256" key="5">
    <source>
        <dbReference type="ARBA" id="ARBA00022915"/>
    </source>
</evidence>
<dbReference type="EMBL" id="LN879430">
    <property type="protein sequence ID" value="CUH93545.1"/>
    <property type="molecule type" value="Genomic_DNA"/>
</dbReference>
<sequence length="251" mass="27245">MINIILRGCNGRMGREITGLLEEDDTAAIVAGIDISISSDNKFPVFYSFKQCNIPADVIIDFSSPVNVREMLDFAIDRGIGIVLCTTGFSKEDQRLIEEASKLIPILKSANMSMGINLILKLVKEATKALSDAGFDIEIIEKHHNKKVDAPSGTALAIADAINDALDNQYEYVYDRTNIRAPRQKKEIGISAVRGGTIVGEHDVIFAGSDEVIEIKHTAYSKAIFAKGAIQAAKFLPGKPAGIYTMNDVIG</sequence>
<dbReference type="InterPro" id="IPR000846">
    <property type="entry name" value="DapB_N"/>
</dbReference>
<feature type="active site" description="Proton donor/acceptor" evidence="9">
    <location>
        <position position="143"/>
    </location>
</feature>
<feature type="binding site" evidence="9">
    <location>
        <begin position="109"/>
        <end position="112"/>
    </location>
    <ligand>
        <name>NAD(+)</name>
        <dbReference type="ChEBI" id="CHEBI:57540"/>
    </ligand>
</feature>
<dbReference type="Pfam" id="PF05173">
    <property type="entry name" value="DapB_C"/>
    <property type="match status" value="1"/>
</dbReference>
<evidence type="ECO:0000313" key="14">
    <source>
        <dbReference type="Proteomes" id="UP000196053"/>
    </source>
</evidence>
<dbReference type="SUPFAM" id="SSF51735">
    <property type="entry name" value="NAD(P)-binding Rossmann-fold domains"/>
    <property type="match status" value="1"/>
</dbReference>
<accession>A0A0K8J7M2</accession>
<dbReference type="PANTHER" id="PTHR20836">
    <property type="entry name" value="DIHYDRODIPICOLINATE REDUCTASE"/>
    <property type="match status" value="1"/>
</dbReference>
<dbReference type="PANTHER" id="PTHR20836:SF7">
    <property type="entry name" value="4-HYDROXY-TETRAHYDRODIPICOLINATE REDUCTASE"/>
    <property type="match status" value="1"/>
</dbReference>
<dbReference type="AlphaFoldDB" id="A0A0K8J7M2"/>
<dbReference type="Proteomes" id="UP000196053">
    <property type="component" value="Chromosome I"/>
</dbReference>
<feature type="binding site" evidence="9">
    <location>
        <position position="144"/>
    </location>
    <ligand>
        <name>(S)-2,3,4,5-tetrahydrodipicolinate</name>
        <dbReference type="ChEBI" id="CHEBI:16845"/>
    </ligand>
</feature>
<feature type="binding site" evidence="9">
    <location>
        <begin position="8"/>
        <end position="13"/>
    </location>
    <ligand>
        <name>NAD(+)</name>
        <dbReference type="ChEBI" id="CHEBI:57540"/>
    </ligand>
</feature>
<feature type="domain" description="Dihydrodipicolinate reductase N-terminal" evidence="11">
    <location>
        <begin position="2"/>
        <end position="112"/>
    </location>
</feature>
<name>A0A0K8J7M2_9FIRM</name>
<feature type="active site" description="Proton donor" evidence="9">
    <location>
        <position position="147"/>
    </location>
</feature>
<comment type="catalytic activity">
    <reaction evidence="9">
        <text>(S)-2,3,4,5-tetrahydrodipicolinate + NAD(+) + H2O = (2S,4S)-4-hydroxy-2,3,4,5-tetrahydrodipicolinate + NADH + H(+)</text>
        <dbReference type="Rhea" id="RHEA:35323"/>
        <dbReference type="ChEBI" id="CHEBI:15377"/>
        <dbReference type="ChEBI" id="CHEBI:15378"/>
        <dbReference type="ChEBI" id="CHEBI:16845"/>
        <dbReference type="ChEBI" id="CHEBI:57540"/>
        <dbReference type="ChEBI" id="CHEBI:57945"/>
        <dbReference type="ChEBI" id="CHEBI:67139"/>
        <dbReference type="EC" id="1.17.1.8"/>
    </reaction>
</comment>
<evidence type="ECO:0000256" key="6">
    <source>
        <dbReference type="ARBA" id="ARBA00023002"/>
    </source>
</evidence>
<gene>
    <name evidence="9 13" type="primary">dapB</name>
    <name evidence="13" type="ORF">SD1D_2009</name>
</gene>
<dbReference type="GO" id="GO:0019877">
    <property type="term" value="P:diaminopimelate biosynthetic process"/>
    <property type="evidence" value="ECO:0007669"/>
    <property type="project" value="UniProtKB-UniRule"/>
</dbReference>
<keyword evidence="7 9" id="KW-0520">NAD</keyword>
<dbReference type="InterPro" id="IPR022663">
    <property type="entry name" value="DapB_C"/>
</dbReference>
<keyword evidence="2 9" id="KW-0963">Cytoplasm</keyword>
<dbReference type="KEGG" id="hsd:SD1D_2009"/>
<evidence type="ECO:0000259" key="11">
    <source>
        <dbReference type="Pfam" id="PF01113"/>
    </source>
</evidence>
<dbReference type="FunFam" id="3.30.360.10:FF:000004">
    <property type="entry name" value="4-hydroxy-tetrahydrodipicolinate reductase"/>
    <property type="match status" value="1"/>
</dbReference>
<dbReference type="GO" id="GO:0016726">
    <property type="term" value="F:oxidoreductase activity, acting on CH or CH2 groups, NAD or NADP as acceptor"/>
    <property type="evidence" value="ECO:0007669"/>
    <property type="project" value="UniProtKB-UniRule"/>
</dbReference>
<protein>
    <recommendedName>
        <fullName evidence="9 10">4-hydroxy-tetrahydrodipicolinate reductase</fullName>
        <shortName evidence="9">HTPA reductase</shortName>
        <ecNumber evidence="9 10">1.17.1.8</ecNumber>
    </recommendedName>
</protein>
<evidence type="ECO:0000256" key="3">
    <source>
        <dbReference type="ARBA" id="ARBA00022605"/>
    </source>
</evidence>
<feature type="binding site" evidence="9">
    <location>
        <begin position="85"/>
        <end position="87"/>
    </location>
    <ligand>
        <name>NAD(+)</name>
        <dbReference type="ChEBI" id="CHEBI:57540"/>
    </ligand>
</feature>
<keyword evidence="6 9" id="KW-0560">Oxidoreductase</keyword>
<proteinExistence type="inferred from homology"/>
<evidence type="ECO:0000256" key="2">
    <source>
        <dbReference type="ARBA" id="ARBA00022490"/>
    </source>
</evidence>
<dbReference type="EC" id="1.17.1.8" evidence="9 10"/>
<comment type="caution">
    <text evidence="9">Was originally thought to be a dihydrodipicolinate reductase (DHDPR), catalyzing the conversion of dihydrodipicolinate to tetrahydrodipicolinate. However, it was shown in E.coli that the substrate of the enzymatic reaction is not dihydrodipicolinate (DHDP) but in fact (2S,4S)-4-hydroxy-2,3,4,5-tetrahydrodipicolinic acid (HTPA), the product released by the DapA-catalyzed reaction.</text>
</comment>
<dbReference type="InterPro" id="IPR023940">
    <property type="entry name" value="DHDPR_bac"/>
</dbReference>
<dbReference type="PIRSF" id="PIRSF000161">
    <property type="entry name" value="DHPR"/>
    <property type="match status" value="1"/>
</dbReference>
<keyword evidence="14" id="KW-1185">Reference proteome</keyword>
<dbReference type="UniPathway" id="UPA00034">
    <property type="reaction ID" value="UER00018"/>
</dbReference>
<dbReference type="Gene3D" id="3.30.360.10">
    <property type="entry name" value="Dihydrodipicolinate Reductase, domain 2"/>
    <property type="match status" value="1"/>
</dbReference>
<feature type="domain" description="Dihydrodipicolinate reductase C-terminal" evidence="12">
    <location>
        <begin position="115"/>
        <end position="250"/>
    </location>
</feature>
<keyword evidence="8 9" id="KW-0457">Lysine biosynthesis</keyword>